<evidence type="ECO:0000313" key="3">
    <source>
        <dbReference type="EMBL" id="KIS67918.1"/>
    </source>
</evidence>
<dbReference type="Proteomes" id="UP000000561">
    <property type="component" value="Chromosome 11"/>
</dbReference>
<keyword evidence="4" id="KW-1185">Reference proteome</keyword>
<dbReference type="RefSeq" id="XP_011390431.1">
    <property type="nucleotide sequence ID" value="XM_011392129.1"/>
</dbReference>
<dbReference type="EMBL" id="CM003150">
    <property type="protein sequence ID" value="KIS67918.1"/>
    <property type="molecule type" value="Genomic_DNA"/>
</dbReference>
<dbReference type="InterPro" id="IPR050365">
    <property type="entry name" value="TIM50"/>
</dbReference>
<proteinExistence type="predicted"/>
<feature type="compositionally biased region" description="Polar residues" evidence="1">
    <location>
        <begin position="67"/>
        <end position="76"/>
    </location>
</feature>
<feature type="region of interest" description="Disordered" evidence="1">
    <location>
        <begin position="301"/>
        <end position="336"/>
    </location>
</feature>
<name>A0A0D1CMI3_MYCMD</name>
<evidence type="ECO:0000259" key="2">
    <source>
        <dbReference type="PROSITE" id="PS50969"/>
    </source>
</evidence>
<dbReference type="SUPFAM" id="SSF56784">
    <property type="entry name" value="HAD-like"/>
    <property type="match status" value="1"/>
</dbReference>
<dbReference type="STRING" id="237631.A0A0D1CMI3"/>
<dbReference type="PANTHER" id="PTHR12210">
    <property type="entry name" value="DULLARD PROTEIN PHOSPHATASE"/>
    <property type="match status" value="1"/>
</dbReference>
<protein>
    <recommendedName>
        <fullName evidence="2">FCP1 homology domain-containing protein</fullName>
    </recommendedName>
</protein>
<feature type="compositionally biased region" description="Polar residues" evidence="1">
    <location>
        <begin position="360"/>
        <end position="393"/>
    </location>
</feature>
<dbReference type="NCBIfam" id="TIGR02251">
    <property type="entry name" value="HIF-SF_euk"/>
    <property type="match status" value="1"/>
</dbReference>
<feature type="region of interest" description="Disordered" evidence="1">
    <location>
        <begin position="168"/>
        <end position="224"/>
    </location>
</feature>
<feature type="region of interest" description="Disordered" evidence="1">
    <location>
        <begin position="353"/>
        <end position="506"/>
    </location>
</feature>
<dbReference type="OMA" id="RRIRPHM"/>
<accession>A0A0D1CMI3</accession>
<feature type="region of interest" description="Disordered" evidence="1">
    <location>
        <begin position="562"/>
        <end position="613"/>
    </location>
</feature>
<dbReference type="Gene3D" id="3.40.50.1000">
    <property type="entry name" value="HAD superfamily/HAD-like"/>
    <property type="match status" value="1"/>
</dbReference>
<dbReference type="eggNOG" id="KOG1605">
    <property type="taxonomic scope" value="Eukaryota"/>
</dbReference>
<reference evidence="3 4" key="1">
    <citation type="journal article" date="2006" name="Nature">
        <title>Insights from the genome of the biotrophic fungal plant pathogen Ustilago maydis.</title>
        <authorList>
            <person name="Kamper J."/>
            <person name="Kahmann R."/>
            <person name="Bolker M."/>
            <person name="Ma L.J."/>
            <person name="Brefort T."/>
            <person name="Saville B.J."/>
            <person name="Banuett F."/>
            <person name="Kronstad J.W."/>
            <person name="Gold S.E."/>
            <person name="Muller O."/>
            <person name="Perlin M.H."/>
            <person name="Wosten H.A."/>
            <person name="de Vries R."/>
            <person name="Ruiz-Herrera J."/>
            <person name="Reynaga-Pena C.G."/>
            <person name="Snetselaar K."/>
            <person name="McCann M."/>
            <person name="Perez-Martin J."/>
            <person name="Feldbrugge M."/>
            <person name="Basse C.W."/>
            <person name="Steinberg G."/>
            <person name="Ibeas J.I."/>
            <person name="Holloman W."/>
            <person name="Guzman P."/>
            <person name="Farman M."/>
            <person name="Stajich J.E."/>
            <person name="Sentandreu R."/>
            <person name="Gonzalez-Prieto J.M."/>
            <person name="Kennell J.C."/>
            <person name="Molina L."/>
            <person name="Schirawski J."/>
            <person name="Mendoza-Mendoza A."/>
            <person name="Greilinger D."/>
            <person name="Munch K."/>
            <person name="Rossel N."/>
            <person name="Scherer M."/>
            <person name="Vranes M."/>
            <person name="Ladendorf O."/>
            <person name="Vincon V."/>
            <person name="Fuchs U."/>
            <person name="Sandrock B."/>
            <person name="Meng S."/>
            <person name="Ho E.C."/>
            <person name="Cahill M.J."/>
            <person name="Boyce K.J."/>
            <person name="Klose J."/>
            <person name="Klosterman S.J."/>
            <person name="Deelstra H.J."/>
            <person name="Ortiz-Castellanos L."/>
            <person name="Li W."/>
            <person name="Sanchez-Alonso P."/>
            <person name="Schreier P.H."/>
            <person name="Hauser-Hahn I."/>
            <person name="Vaupel M."/>
            <person name="Koopmann E."/>
            <person name="Friedrich G."/>
            <person name="Voss H."/>
            <person name="Schluter T."/>
            <person name="Margolis J."/>
            <person name="Platt D."/>
            <person name="Swimmer C."/>
            <person name="Gnirke A."/>
            <person name="Chen F."/>
            <person name="Vysotskaia V."/>
            <person name="Mannhaupt G."/>
            <person name="Guldener U."/>
            <person name="Munsterkotter M."/>
            <person name="Haase D."/>
            <person name="Oesterheld M."/>
            <person name="Mewes H.W."/>
            <person name="Mauceli E.W."/>
            <person name="DeCaprio D."/>
            <person name="Wade C.M."/>
            <person name="Butler J."/>
            <person name="Young S."/>
            <person name="Jaffe D.B."/>
            <person name="Calvo S."/>
            <person name="Nusbaum C."/>
            <person name="Galagan J."/>
            <person name="Birren B.W."/>
        </authorList>
    </citation>
    <scope>NUCLEOTIDE SEQUENCE [LARGE SCALE GENOMIC DNA]</scope>
    <source>
        <strain evidence="4">DSM 14603 / FGSC 9021 / UM521</strain>
    </source>
</reference>
<dbReference type="InterPro" id="IPR004274">
    <property type="entry name" value="FCP1_dom"/>
</dbReference>
<feature type="compositionally biased region" description="Low complexity" evidence="1">
    <location>
        <begin position="396"/>
        <end position="409"/>
    </location>
</feature>
<dbReference type="GeneID" id="23564279"/>
<dbReference type="InParanoid" id="A0A0D1CMI3"/>
<gene>
    <name evidence="3" type="ORF">UMAG_03969</name>
</gene>
<feature type="compositionally biased region" description="Low complexity" evidence="1">
    <location>
        <begin position="13"/>
        <end position="63"/>
    </location>
</feature>
<dbReference type="KEGG" id="uma:UMAG_03969"/>
<dbReference type="OrthoDB" id="277011at2759"/>
<feature type="region of interest" description="Disordered" evidence="1">
    <location>
        <begin position="13"/>
        <end position="111"/>
    </location>
</feature>
<dbReference type="InterPro" id="IPR011948">
    <property type="entry name" value="Dullard_phosphatase"/>
</dbReference>
<dbReference type="AlphaFoldDB" id="A0A0D1CMI3"/>
<dbReference type="InterPro" id="IPR023214">
    <property type="entry name" value="HAD_sf"/>
</dbReference>
<feature type="compositionally biased region" description="Low complexity" evidence="1">
    <location>
        <begin position="419"/>
        <end position="453"/>
    </location>
</feature>
<dbReference type="PROSITE" id="PS50969">
    <property type="entry name" value="FCP1"/>
    <property type="match status" value="1"/>
</dbReference>
<dbReference type="SMART" id="SM00577">
    <property type="entry name" value="CPDc"/>
    <property type="match status" value="1"/>
</dbReference>
<dbReference type="InterPro" id="IPR036412">
    <property type="entry name" value="HAD-like_sf"/>
</dbReference>
<evidence type="ECO:0000256" key="1">
    <source>
        <dbReference type="SAM" id="MobiDB-lite"/>
    </source>
</evidence>
<evidence type="ECO:0000313" key="4">
    <source>
        <dbReference type="Proteomes" id="UP000000561"/>
    </source>
</evidence>
<dbReference type="VEuPathDB" id="FungiDB:UMAG_03969"/>
<feature type="region of interest" description="Disordered" evidence="1">
    <location>
        <begin position="259"/>
        <end position="288"/>
    </location>
</feature>
<feature type="region of interest" description="Disordered" evidence="1">
    <location>
        <begin position="129"/>
        <end position="149"/>
    </location>
</feature>
<organism evidence="3 4">
    <name type="scientific">Mycosarcoma maydis</name>
    <name type="common">Corn smut fungus</name>
    <name type="synonym">Ustilago maydis</name>
    <dbReference type="NCBI Taxonomy" id="5270"/>
    <lineage>
        <taxon>Eukaryota</taxon>
        <taxon>Fungi</taxon>
        <taxon>Dikarya</taxon>
        <taxon>Basidiomycota</taxon>
        <taxon>Ustilaginomycotina</taxon>
        <taxon>Ustilaginomycetes</taxon>
        <taxon>Ustilaginales</taxon>
        <taxon>Ustilaginaceae</taxon>
        <taxon>Mycosarcoma</taxon>
    </lineage>
</organism>
<dbReference type="Pfam" id="PF03031">
    <property type="entry name" value="NIF"/>
    <property type="match status" value="1"/>
</dbReference>
<feature type="compositionally biased region" description="Polar residues" evidence="1">
    <location>
        <begin position="705"/>
        <end position="717"/>
    </location>
</feature>
<feature type="compositionally biased region" description="Low complexity" evidence="1">
    <location>
        <begin position="462"/>
        <end position="471"/>
    </location>
</feature>
<dbReference type="GO" id="GO:0004722">
    <property type="term" value="F:protein serine/threonine phosphatase activity"/>
    <property type="evidence" value="ECO:0000318"/>
    <property type="project" value="GO_Central"/>
</dbReference>
<feature type="domain" description="FCP1 homology" evidence="2">
    <location>
        <begin position="720"/>
        <end position="913"/>
    </location>
</feature>
<dbReference type="FunFam" id="3.40.50.1000:FF:000270">
    <property type="entry name" value="Nuclear envelope-endoplasmic reticulum network protein"/>
    <property type="match status" value="1"/>
</dbReference>
<sequence>MNSISYLDSVLSRSFAPASDRPPSRPSSSSSAQRSRSHSSLPASRRASSTSPATTSTSSSLRRWSQEQDQPSQALYTKNELRRTGSTPAGIYPAHALDTDDSDSDSQQTQTARWSGLWGLTGWLDDAIHPGSHRHSRKNSDSQLSVRRTRRVPSLDDLLLSSTAPRRDLARRTASSGYDQTFPHRLGEYSSSTDESESRHRRRSKRNSCLGPTSSLSLSPPPQDQQLEAWPVQQEHMLRHDDPELMTEKEREDIVEFDGGDFAPEDMDGPRERTISQSSADSSWGEGSYASHDAAITLTTAAGSASVSEETWPEIHVTSDASEASSQDEADEKRVDSQTLLEAAKGQVEAIETVAKEDPTSSVVHPTAASATPKKNSASSSTDVEITPTTQRNKPSDSPASTITTPSASRKGSLRRRQAAAITATESMISSSSSSLISTTDSEQAVDRSLTSSRTRKRRSARSSANSSTRASEADDSRGWFAPRNGNADGTTAAKHGAVPSKRKSLAKRAIRRTFLTLRNLLVMVLLCPLNCVRYLRRRRTMRAEEAVEAIYERAQVPILEKNSSDQATPTRSSKRPSPLRFASKVEPQWDGEKRSGSAGRPRTPKPDAKDASLFVDQEPVTEEQAAALGPVWKAITSGQRTPSKLLPNPQVVDPMLAHNSKAEPIDTVMAEKEAVMEAERQSRIAKGRAARRAAADGSDRSSAVIPSSQIPRGPTSNIIHHSPKILVLDLDETLIHSTSRSPSHYASAGGRTTTSGFLGLEAAGAFLGLRANDNPRRIRPHMVEVVLDGRSVLYHVYKRPWADYFLRKVASWYTVVIFTASVQEYADPVIDWLDQGRGLISARLFRESCSFKAGSYVKNLQVVDEDLSKVCLVDNSPASYRLNRENGIPVEGWTSDPNDEALLDLLPVLDSLRFASDVRHILGIRGW</sequence>
<dbReference type="CDD" id="cd07521">
    <property type="entry name" value="HAD_FCP1-like"/>
    <property type="match status" value="1"/>
</dbReference>
<feature type="region of interest" description="Disordered" evidence="1">
    <location>
        <begin position="692"/>
        <end position="717"/>
    </location>
</feature>